<dbReference type="Proteomes" id="UP001156694">
    <property type="component" value="Unassembled WGS sequence"/>
</dbReference>
<dbReference type="InterPro" id="IPR000792">
    <property type="entry name" value="Tscrpt_reg_LuxR_C"/>
</dbReference>
<keyword evidence="1" id="KW-0805">Transcription regulation</keyword>
<proteinExistence type="predicted"/>
<protein>
    <recommendedName>
        <fullName evidence="4">HTH luxR-type domain-containing protein</fullName>
    </recommendedName>
</protein>
<dbReference type="RefSeq" id="WP_284376296.1">
    <property type="nucleotide sequence ID" value="NZ_BSNN01000002.1"/>
</dbReference>
<dbReference type="InterPro" id="IPR005143">
    <property type="entry name" value="TF_LuxR_autoind-bd_dom"/>
</dbReference>
<dbReference type="Gene3D" id="1.10.10.10">
    <property type="entry name" value="Winged helix-like DNA-binding domain superfamily/Winged helix DNA-binding domain"/>
    <property type="match status" value="1"/>
</dbReference>
<gene>
    <name evidence="5" type="ORF">GCM10007939_07830</name>
</gene>
<comment type="caution">
    <text evidence="5">The sequence shown here is derived from an EMBL/GenBank/DDBJ whole genome shotgun (WGS) entry which is preliminary data.</text>
</comment>
<evidence type="ECO:0000256" key="3">
    <source>
        <dbReference type="ARBA" id="ARBA00023163"/>
    </source>
</evidence>
<dbReference type="Pfam" id="PF00196">
    <property type="entry name" value="GerE"/>
    <property type="match status" value="1"/>
</dbReference>
<evidence type="ECO:0000313" key="5">
    <source>
        <dbReference type="EMBL" id="GLQ34500.1"/>
    </source>
</evidence>
<organism evidence="5 6">
    <name type="scientific">Amylibacter marinus</name>
    <dbReference type="NCBI Taxonomy" id="1475483"/>
    <lineage>
        <taxon>Bacteria</taxon>
        <taxon>Pseudomonadati</taxon>
        <taxon>Pseudomonadota</taxon>
        <taxon>Alphaproteobacteria</taxon>
        <taxon>Rhodobacterales</taxon>
        <taxon>Paracoccaceae</taxon>
        <taxon>Amylibacter</taxon>
    </lineage>
</organism>
<evidence type="ECO:0000313" key="6">
    <source>
        <dbReference type="Proteomes" id="UP001156694"/>
    </source>
</evidence>
<dbReference type="SMART" id="SM00421">
    <property type="entry name" value="HTH_LUXR"/>
    <property type="match status" value="1"/>
</dbReference>
<name>A0ABQ5VT33_9RHOB</name>
<keyword evidence="2" id="KW-0238">DNA-binding</keyword>
<dbReference type="Gene3D" id="3.30.450.80">
    <property type="entry name" value="Transcription factor LuxR-like, autoinducer-binding domain"/>
    <property type="match status" value="1"/>
</dbReference>
<dbReference type="PROSITE" id="PS50043">
    <property type="entry name" value="HTH_LUXR_2"/>
    <property type="match status" value="1"/>
</dbReference>
<dbReference type="Pfam" id="PF03472">
    <property type="entry name" value="Autoind_bind"/>
    <property type="match status" value="1"/>
</dbReference>
<dbReference type="InterPro" id="IPR036388">
    <property type="entry name" value="WH-like_DNA-bd_sf"/>
</dbReference>
<keyword evidence="3" id="KW-0804">Transcription</keyword>
<evidence type="ECO:0000256" key="1">
    <source>
        <dbReference type="ARBA" id="ARBA00023015"/>
    </source>
</evidence>
<reference evidence="6" key="1">
    <citation type="journal article" date="2019" name="Int. J. Syst. Evol. Microbiol.">
        <title>The Global Catalogue of Microorganisms (GCM) 10K type strain sequencing project: providing services to taxonomists for standard genome sequencing and annotation.</title>
        <authorList>
            <consortium name="The Broad Institute Genomics Platform"/>
            <consortium name="The Broad Institute Genome Sequencing Center for Infectious Disease"/>
            <person name="Wu L."/>
            <person name="Ma J."/>
        </authorList>
    </citation>
    <scope>NUCLEOTIDE SEQUENCE [LARGE SCALE GENOMIC DNA]</scope>
    <source>
        <strain evidence="6">NBRC 110140</strain>
    </source>
</reference>
<dbReference type="PANTHER" id="PTHR44688">
    <property type="entry name" value="DNA-BINDING TRANSCRIPTIONAL ACTIVATOR DEVR_DOSR"/>
    <property type="match status" value="1"/>
</dbReference>
<dbReference type="PANTHER" id="PTHR44688:SF16">
    <property type="entry name" value="DNA-BINDING TRANSCRIPTIONAL ACTIVATOR DEVR_DOSR"/>
    <property type="match status" value="1"/>
</dbReference>
<dbReference type="InterPro" id="IPR016032">
    <property type="entry name" value="Sig_transdc_resp-reg_C-effctor"/>
</dbReference>
<dbReference type="InterPro" id="IPR036693">
    <property type="entry name" value="TF_LuxR_autoind-bd_dom_sf"/>
</dbReference>
<keyword evidence="6" id="KW-1185">Reference proteome</keyword>
<dbReference type="SUPFAM" id="SSF75516">
    <property type="entry name" value="Pheromone-binding domain of LuxR-like quorum-sensing transcription factors"/>
    <property type="match status" value="1"/>
</dbReference>
<evidence type="ECO:0000259" key="4">
    <source>
        <dbReference type="PROSITE" id="PS50043"/>
    </source>
</evidence>
<accession>A0ABQ5VT33</accession>
<evidence type="ECO:0000256" key="2">
    <source>
        <dbReference type="ARBA" id="ARBA00023125"/>
    </source>
</evidence>
<feature type="domain" description="HTH luxR-type" evidence="4">
    <location>
        <begin position="168"/>
        <end position="233"/>
    </location>
</feature>
<dbReference type="SUPFAM" id="SSF46894">
    <property type="entry name" value="C-terminal effector domain of the bipartite response regulators"/>
    <property type="match status" value="1"/>
</dbReference>
<sequence length="237" mass="26960">MKYQIVELLEQFTNANSIEKLHELVLSTRETFEVEHTIYHSIQQSQSAFALASYSAEWANYYESEKMFLADPVVLASFQKFEPYEWKTLDWSSRPARRLMLDATDGGVGNQGVSIPMRGPHGELALYSVNTTASDEEWQNFIAREMHHLLLVGHYIHAAARRLTERSVDEKYSVLSPREIDSLTLLGLGENRARVAEKLKISEHTLRVYIESSRSKLQAANTTHAVAKAMMQGLITL</sequence>
<dbReference type="PRINTS" id="PR00038">
    <property type="entry name" value="HTHLUXR"/>
</dbReference>
<dbReference type="EMBL" id="BSNN01000002">
    <property type="protein sequence ID" value="GLQ34500.1"/>
    <property type="molecule type" value="Genomic_DNA"/>
</dbReference>